<proteinExistence type="predicted"/>
<evidence type="ECO:0000313" key="2">
    <source>
        <dbReference type="Proteomes" id="UP000184330"/>
    </source>
</evidence>
<organism evidence="1 2">
    <name type="scientific">Phialocephala subalpina</name>
    <dbReference type="NCBI Taxonomy" id="576137"/>
    <lineage>
        <taxon>Eukaryota</taxon>
        <taxon>Fungi</taxon>
        <taxon>Dikarya</taxon>
        <taxon>Ascomycota</taxon>
        <taxon>Pezizomycotina</taxon>
        <taxon>Leotiomycetes</taxon>
        <taxon>Helotiales</taxon>
        <taxon>Mollisiaceae</taxon>
        <taxon>Phialocephala</taxon>
        <taxon>Phialocephala fortinii species complex</taxon>
    </lineage>
</organism>
<protein>
    <submittedName>
        <fullName evidence="1">Uncharacterized protein</fullName>
    </submittedName>
</protein>
<evidence type="ECO:0000313" key="1">
    <source>
        <dbReference type="EMBL" id="CZR66633.1"/>
    </source>
</evidence>
<dbReference type="OrthoDB" id="62952at2759"/>
<gene>
    <name evidence="1" type="ORF">PAC_16534</name>
</gene>
<dbReference type="PANTHER" id="PTHR42085:SF2">
    <property type="entry name" value="F-BOX DOMAIN-CONTAINING PROTEIN"/>
    <property type="match status" value="1"/>
</dbReference>
<dbReference type="EMBL" id="FJOG01000038">
    <property type="protein sequence ID" value="CZR66633.1"/>
    <property type="molecule type" value="Genomic_DNA"/>
</dbReference>
<sequence length="133" mass="15303">MSSEVAKLQQLSLVPQNKEQFFLFLKLPSELRNLIYELVVVEYNGYIWITSLSRKKGSKKNVRSILEVNKQIRQEIIPLFYSLNTFVVGNGRFGSTRVDNEYLGIISLESSPCGYEFYFIPSTKTLTTPIPIE</sequence>
<accession>A0A1L7XNM7</accession>
<dbReference type="InterPro" id="IPR038883">
    <property type="entry name" value="AN11006-like"/>
</dbReference>
<dbReference type="AlphaFoldDB" id="A0A1L7XNM7"/>
<dbReference type="PANTHER" id="PTHR42085">
    <property type="entry name" value="F-BOX DOMAIN-CONTAINING PROTEIN"/>
    <property type="match status" value="1"/>
</dbReference>
<keyword evidence="2" id="KW-1185">Reference proteome</keyword>
<dbReference type="Proteomes" id="UP000184330">
    <property type="component" value="Unassembled WGS sequence"/>
</dbReference>
<name>A0A1L7XNM7_9HELO</name>
<reference evidence="1 2" key="1">
    <citation type="submission" date="2016-03" db="EMBL/GenBank/DDBJ databases">
        <authorList>
            <person name="Ploux O."/>
        </authorList>
    </citation>
    <scope>NUCLEOTIDE SEQUENCE [LARGE SCALE GENOMIC DNA]</scope>
    <source>
        <strain evidence="1 2">UAMH 11012</strain>
    </source>
</reference>